<organism evidence="7 9">
    <name type="scientific">Stutzerimonas balearica DSM 6083</name>
    <dbReference type="NCBI Taxonomy" id="1123016"/>
    <lineage>
        <taxon>Bacteria</taxon>
        <taxon>Pseudomonadati</taxon>
        <taxon>Pseudomonadota</taxon>
        <taxon>Gammaproteobacteria</taxon>
        <taxon>Pseudomonadales</taxon>
        <taxon>Pseudomonadaceae</taxon>
        <taxon>Stutzerimonas</taxon>
    </lineage>
</organism>
<evidence type="ECO:0000313" key="7">
    <source>
        <dbReference type="EMBL" id="AJE13769.1"/>
    </source>
</evidence>
<dbReference type="Pfam" id="PF00990">
    <property type="entry name" value="GGDEF"/>
    <property type="match status" value="1"/>
</dbReference>
<dbReference type="FunFam" id="3.30.70.270:FF:000001">
    <property type="entry name" value="Diguanylate cyclase domain protein"/>
    <property type="match status" value="1"/>
</dbReference>
<dbReference type="CDD" id="cd01949">
    <property type="entry name" value="GGDEF"/>
    <property type="match status" value="1"/>
</dbReference>
<evidence type="ECO:0000256" key="4">
    <source>
        <dbReference type="ARBA" id="ARBA00034247"/>
    </source>
</evidence>
<dbReference type="Proteomes" id="UP000031271">
    <property type="component" value="Chromosome"/>
</dbReference>
<name>A0A8D3XYP7_9GAMM</name>
<dbReference type="InterPro" id="IPR043128">
    <property type="entry name" value="Rev_trsase/Diguanyl_cyclase"/>
</dbReference>
<keyword evidence="10" id="KW-1185">Reference proteome</keyword>
<dbReference type="NCBIfam" id="TIGR00254">
    <property type="entry name" value="GGDEF"/>
    <property type="match status" value="1"/>
</dbReference>
<comment type="catalytic activity">
    <reaction evidence="4">
        <text>2 GTP = 3',3'-c-di-GMP + 2 diphosphate</text>
        <dbReference type="Rhea" id="RHEA:24898"/>
        <dbReference type="ChEBI" id="CHEBI:33019"/>
        <dbReference type="ChEBI" id="CHEBI:37565"/>
        <dbReference type="ChEBI" id="CHEBI:58805"/>
        <dbReference type="EC" id="2.7.7.65"/>
    </reaction>
</comment>
<comment type="cofactor">
    <cofactor evidence="1">
        <name>Mg(2+)</name>
        <dbReference type="ChEBI" id="CHEBI:18420"/>
    </cofactor>
</comment>
<dbReference type="Proteomes" id="UP000182276">
    <property type="component" value="Unassembled WGS sequence"/>
</dbReference>
<reference evidence="8 10" key="2">
    <citation type="submission" date="2016-10" db="EMBL/GenBank/DDBJ databases">
        <authorList>
            <person name="Varghese N."/>
            <person name="Submissions S."/>
        </authorList>
    </citation>
    <scope>NUCLEOTIDE SEQUENCE [LARGE SCALE GENOMIC DNA]</scope>
    <source>
        <strain evidence="8 10">DSM 6083</strain>
    </source>
</reference>
<evidence type="ECO:0000256" key="5">
    <source>
        <dbReference type="SAM" id="Phobius"/>
    </source>
</evidence>
<evidence type="ECO:0000313" key="8">
    <source>
        <dbReference type="EMBL" id="SDL96119.1"/>
    </source>
</evidence>
<dbReference type="AlphaFoldDB" id="A0A8D3XYP7"/>
<evidence type="ECO:0000259" key="6">
    <source>
        <dbReference type="PROSITE" id="PS50887"/>
    </source>
</evidence>
<evidence type="ECO:0000256" key="1">
    <source>
        <dbReference type="ARBA" id="ARBA00001946"/>
    </source>
</evidence>
<dbReference type="PANTHER" id="PTHR45138">
    <property type="entry name" value="REGULATORY COMPONENTS OF SENSORY TRANSDUCTION SYSTEM"/>
    <property type="match status" value="1"/>
</dbReference>
<evidence type="ECO:0000256" key="2">
    <source>
        <dbReference type="ARBA" id="ARBA00004533"/>
    </source>
</evidence>
<dbReference type="RefSeq" id="WP_043217967.1">
    <property type="nucleotide sequence ID" value="NZ_CP007511.1"/>
</dbReference>
<proteinExistence type="predicted"/>
<dbReference type="PROSITE" id="PS50887">
    <property type="entry name" value="GGDEF"/>
    <property type="match status" value="1"/>
</dbReference>
<keyword evidence="5" id="KW-0812">Transmembrane</keyword>
<dbReference type="GO" id="GO:0052621">
    <property type="term" value="F:diguanylate cyclase activity"/>
    <property type="evidence" value="ECO:0007669"/>
    <property type="project" value="UniProtKB-EC"/>
</dbReference>
<evidence type="ECO:0000313" key="9">
    <source>
        <dbReference type="Proteomes" id="UP000031271"/>
    </source>
</evidence>
<feature type="transmembrane region" description="Helical" evidence="5">
    <location>
        <begin position="48"/>
        <end position="67"/>
    </location>
</feature>
<dbReference type="GO" id="GO:0043709">
    <property type="term" value="P:cell adhesion involved in single-species biofilm formation"/>
    <property type="evidence" value="ECO:0007669"/>
    <property type="project" value="TreeGrafter"/>
</dbReference>
<sequence>MRKPAHPYVEDFRDTPYGRQLHEGFRLLRFRAPLEGDFRGYLDRHARLSQQLAALLLILVVSSYLYVEWRYLPIGKSGWIGELTLLRLLQLVPGVVVLALSFFNRWVRAQADRLFPLLLVLIGAIASRIDIQYERIGLDIAFRYGAGLLIIASFSFLGITFWRALLCATAMIVIDVLLALLLLAPEQLPEHWLAVSYYGVLLIIGAVSRYAHEYSQREQFLVRKLLGWVAEHDAQSGLANRRSHDATLARLAGQAHREQTPLAMLLLDIDDFKPYNDRLGHPAGDALIRICGELLQSFARRPLDHVARVGGEEFAVLLYDCDADSARRIAEQILAAFAARNIAHPQSASGRVGVSIGLAMLQPEQTAEQLYHDADAALYRAKQAGKNRIDVAVAPAAG</sequence>
<dbReference type="EMBL" id="FNHO01000001">
    <property type="protein sequence ID" value="SDL96119.1"/>
    <property type="molecule type" value="Genomic_DNA"/>
</dbReference>
<dbReference type="EMBL" id="CP007511">
    <property type="protein sequence ID" value="AJE13769.1"/>
    <property type="molecule type" value="Genomic_DNA"/>
</dbReference>
<feature type="transmembrane region" description="Helical" evidence="5">
    <location>
        <begin position="191"/>
        <end position="211"/>
    </location>
</feature>
<dbReference type="EC" id="2.7.7.65" evidence="3"/>
<feature type="domain" description="GGDEF" evidence="6">
    <location>
        <begin position="260"/>
        <end position="394"/>
    </location>
</feature>
<dbReference type="GO" id="GO:0005886">
    <property type="term" value="C:plasma membrane"/>
    <property type="evidence" value="ECO:0007669"/>
    <property type="project" value="UniProtKB-SubCell"/>
</dbReference>
<keyword evidence="5" id="KW-1133">Transmembrane helix</keyword>
<dbReference type="KEGG" id="pbm:CL52_01435"/>
<feature type="transmembrane region" description="Helical" evidence="5">
    <location>
        <begin position="114"/>
        <end position="129"/>
    </location>
</feature>
<reference evidence="9" key="1">
    <citation type="submission" date="2014-03" db="EMBL/GenBank/DDBJ databases">
        <title>Complete genome of Pseudomonas balearica DSM 6083T, a sewage water isolate from an enrichment with 2-methylnaphthalene.</title>
        <authorList>
            <person name="Salva-Serra F."/>
            <person name="Jaen-Luchoro D."/>
            <person name="Busquets A."/>
            <person name="Pena A."/>
            <person name="Gomila M."/>
            <person name="Bosch R."/>
            <person name="Nogales B."/>
            <person name="Garcia-Valdes E."/>
            <person name="Lalucat J."/>
            <person name="Bennasar A."/>
        </authorList>
    </citation>
    <scope>NUCLEOTIDE SEQUENCE [LARGE SCALE GENOMIC DNA]</scope>
    <source>
        <strain evidence="9">DSM 6083</strain>
    </source>
</reference>
<dbReference type="PANTHER" id="PTHR45138:SF9">
    <property type="entry name" value="DIGUANYLATE CYCLASE DGCM-RELATED"/>
    <property type="match status" value="1"/>
</dbReference>
<dbReference type="GO" id="GO:1902201">
    <property type="term" value="P:negative regulation of bacterial-type flagellum-dependent cell motility"/>
    <property type="evidence" value="ECO:0007669"/>
    <property type="project" value="TreeGrafter"/>
</dbReference>
<dbReference type="GeneID" id="77258588"/>
<feature type="transmembrane region" description="Helical" evidence="5">
    <location>
        <begin position="166"/>
        <end position="185"/>
    </location>
</feature>
<evidence type="ECO:0000256" key="3">
    <source>
        <dbReference type="ARBA" id="ARBA00012528"/>
    </source>
</evidence>
<dbReference type="SMART" id="SM00267">
    <property type="entry name" value="GGDEF"/>
    <property type="match status" value="1"/>
</dbReference>
<evidence type="ECO:0000313" key="10">
    <source>
        <dbReference type="Proteomes" id="UP000182276"/>
    </source>
</evidence>
<dbReference type="SUPFAM" id="SSF55073">
    <property type="entry name" value="Nucleotide cyclase"/>
    <property type="match status" value="1"/>
</dbReference>
<protein>
    <recommendedName>
        <fullName evidence="3">diguanylate cyclase</fullName>
        <ecNumber evidence="3">2.7.7.65</ecNumber>
    </recommendedName>
</protein>
<feature type="transmembrane region" description="Helical" evidence="5">
    <location>
        <begin position="87"/>
        <end position="107"/>
    </location>
</feature>
<gene>
    <name evidence="7" type="ORF">CL52_01435</name>
    <name evidence="8" type="ORF">SAMN05660875_101296</name>
</gene>
<dbReference type="Gene3D" id="3.30.70.270">
    <property type="match status" value="1"/>
</dbReference>
<feature type="transmembrane region" description="Helical" evidence="5">
    <location>
        <begin position="141"/>
        <end position="159"/>
    </location>
</feature>
<comment type="subcellular location">
    <subcellularLocation>
        <location evidence="2">Cell inner membrane</location>
    </subcellularLocation>
</comment>
<dbReference type="InterPro" id="IPR029787">
    <property type="entry name" value="Nucleotide_cyclase"/>
</dbReference>
<keyword evidence="5" id="KW-0472">Membrane</keyword>
<dbReference type="InterPro" id="IPR050469">
    <property type="entry name" value="Diguanylate_Cyclase"/>
</dbReference>
<reference evidence="7 9" key="3">
    <citation type="journal article" name="Genome Announc.">
        <title>Complete Genome Sequence of Pseudomonas balearica DSM 6083T.</title>
        <authorList>
            <person name="Bennasar-Figueras A."/>
            <person name="Salva-Serra F."/>
            <person name="Jaen-Luchoro D."/>
            <person name="Segui C."/>
            <person name="Aliaga F."/>
            <person name="Busquets A."/>
            <person name="Gomila M."/>
            <person name="Moore E.R."/>
            <person name="Lalucat J."/>
        </authorList>
    </citation>
    <scope>NUCLEOTIDE SEQUENCE [LARGE SCALE GENOMIC DNA]</scope>
    <source>
        <strain evidence="9">DSM 6083</strain>
        <strain evidence="7">DSM6083</strain>
    </source>
</reference>
<dbReference type="InterPro" id="IPR000160">
    <property type="entry name" value="GGDEF_dom"/>
</dbReference>
<accession>A0A8D3XYP7</accession>